<gene>
    <name evidence="1" type="ORF">IHE71_15855</name>
</gene>
<keyword evidence="2" id="KW-1185">Reference proteome</keyword>
<evidence type="ECO:0000313" key="2">
    <source>
        <dbReference type="Proteomes" id="UP000625527"/>
    </source>
</evidence>
<comment type="caution">
    <text evidence="1">The sequence shown here is derived from an EMBL/GenBank/DDBJ whole genome shotgun (WGS) entry which is preliminary data.</text>
</comment>
<organism evidence="1 2">
    <name type="scientific">Myceligenerans pegani</name>
    <dbReference type="NCBI Taxonomy" id="2776917"/>
    <lineage>
        <taxon>Bacteria</taxon>
        <taxon>Bacillati</taxon>
        <taxon>Actinomycetota</taxon>
        <taxon>Actinomycetes</taxon>
        <taxon>Micrococcales</taxon>
        <taxon>Promicromonosporaceae</taxon>
        <taxon>Myceligenerans</taxon>
    </lineage>
</organism>
<accession>A0ABR9N0I5</accession>
<proteinExistence type="predicted"/>
<evidence type="ECO:0000313" key="1">
    <source>
        <dbReference type="EMBL" id="MBE1877168.1"/>
    </source>
</evidence>
<name>A0ABR9N0I5_9MICO</name>
<protein>
    <submittedName>
        <fullName evidence="1">Uncharacterized protein</fullName>
    </submittedName>
</protein>
<dbReference type="Proteomes" id="UP000625527">
    <property type="component" value="Unassembled WGS sequence"/>
</dbReference>
<sequence>MLRLRRAQEWVRSAQDLVKAALICDDVVNRRGGNAMLRGHATNRAGLDYLGRESPLRGEADRFGLPATARRQG</sequence>
<reference evidence="1 2" key="1">
    <citation type="submission" date="2020-10" db="EMBL/GenBank/DDBJ databases">
        <title>Myceligenerans pegani sp. nov., an endophytic actinomycete isolated from Peganum harmala L. in Xinjiang, China.</title>
        <authorList>
            <person name="Xin L."/>
        </authorList>
    </citation>
    <scope>NUCLEOTIDE SEQUENCE [LARGE SCALE GENOMIC DNA]</scope>
    <source>
        <strain evidence="1 2">TRM65318</strain>
    </source>
</reference>
<dbReference type="EMBL" id="JADAQT010000097">
    <property type="protein sequence ID" value="MBE1877168.1"/>
    <property type="molecule type" value="Genomic_DNA"/>
</dbReference>
<dbReference type="RefSeq" id="WP_192863721.1">
    <property type="nucleotide sequence ID" value="NZ_JADAQT010000097.1"/>
</dbReference>